<keyword evidence="1" id="KW-0472">Membrane</keyword>
<gene>
    <name evidence="3" type="ORF">M407DRAFT_20330</name>
</gene>
<sequence>MELASIAAFQLVPVLPSFFYKYGASLERDPPIQTKTTIPAITRFTSFPDEVPLPEDWVEHVHPEGSTYFQNPNIRVVSNTDPRRTGVNVILNNAAERIRSQLPRDQKPDGPEVYLNVSDASRLGPECIVEYYLVDYKSRSIFWVENIDILTNLGGIGSSVEPFESTRHLRSALQPEFWVHVEYYPCHQPTYDHEAEKKLTAVLQHGCVDDMTAPGSVFPYGADECVRYLKLLERVHGAEAASGMIPGDDKSMESFHRSWTARLWASICRSRHINRYGLPYPRVDRLQGLDSYLQQQTRKSVAMALGETFCLGMSKRTFAQLTELWNGRIVYQRHWQPFLERQRLEWKWTTLGGLYLLMMNVVQRLCGASIIPVVSSASFTCSSILVSALMIHTHSVERLKTASDISSYIYMAESFSHGLRPLSIAFTLPKALLGYGVLISAGSTLHHLTSQFQDNPTELLHLSALAFLPLLMSVAMYRAYGPSPL</sequence>
<evidence type="ECO:0000256" key="1">
    <source>
        <dbReference type="SAM" id="Phobius"/>
    </source>
</evidence>
<dbReference type="OrthoDB" id="2674421at2759"/>
<dbReference type="Proteomes" id="UP000054248">
    <property type="component" value="Unassembled WGS sequence"/>
</dbReference>
<feature type="transmembrane region" description="Helical" evidence="1">
    <location>
        <begin position="419"/>
        <end position="439"/>
    </location>
</feature>
<evidence type="ECO:0000313" key="3">
    <source>
        <dbReference type="EMBL" id="KIO30608.1"/>
    </source>
</evidence>
<reference evidence="4" key="2">
    <citation type="submission" date="2015-01" db="EMBL/GenBank/DDBJ databases">
        <title>Evolutionary Origins and Diversification of the Mycorrhizal Mutualists.</title>
        <authorList>
            <consortium name="DOE Joint Genome Institute"/>
            <consortium name="Mycorrhizal Genomics Consortium"/>
            <person name="Kohler A."/>
            <person name="Kuo A."/>
            <person name="Nagy L.G."/>
            <person name="Floudas D."/>
            <person name="Copeland A."/>
            <person name="Barry K.W."/>
            <person name="Cichocki N."/>
            <person name="Veneault-Fourrey C."/>
            <person name="LaButti K."/>
            <person name="Lindquist E.A."/>
            <person name="Lipzen A."/>
            <person name="Lundell T."/>
            <person name="Morin E."/>
            <person name="Murat C."/>
            <person name="Riley R."/>
            <person name="Ohm R."/>
            <person name="Sun H."/>
            <person name="Tunlid A."/>
            <person name="Henrissat B."/>
            <person name="Grigoriev I.V."/>
            <person name="Hibbett D.S."/>
            <person name="Martin F."/>
        </authorList>
    </citation>
    <scope>NUCLEOTIDE SEQUENCE [LARGE SCALE GENOMIC DNA]</scope>
    <source>
        <strain evidence="4">MUT 4182</strain>
    </source>
</reference>
<dbReference type="HOGENOM" id="CLU_015091_3_3_1"/>
<evidence type="ECO:0000259" key="2">
    <source>
        <dbReference type="PROSITE" id="PS50020"/>
    </source>
</evidence>
<dbReference type="PROSITE" id="PS50020">
    <property type="entry name" value="WW_DOMAIN_2"/>
    <property type="match status" value="1"/>
</dbReference>
<name>A0A0C3L9L7_9AGAM</name>
<dbReference type="EMBL" id="KN822970">
    <property type="protein sequence ID" value="KIO30608.1"/>
    <property type="molecule type" value="Genomic_DNA"/>
</dbReference>
<organism evidence="3 4">
    <name type="scientific">Tulasnella calospora MUT 4182</name>
    <dbReference type="NCBI Taxonomy" id="1051891"/>
    <lineage>
        <taxon>Eukaryota</taxon>
        <taxon>Fungi</taxon>
        <taxon>Dikarya</taxon>
        <taxon>Basidiomycota</taxon>
        <taxon>Agaricomycotina</taxon>
        <taxon>Agaricomycetes</taxon>
        <taxon>Cantharellales</taxon>
        <taxon>Tulasnellaceae</taxon>
        <taxon>Tulasnella</taxon>
    </lineage>
</organism>
<feature type="transmembrane region" description="Helical" evidence="1">
    <location>
        <begin position="459"/>
        <end position="480"/>
    </location>
</feature>
<evidence type="ECO:0000313" key="4">
    <source>
        <dbReference type="Proteomes" id="UP000054248"/>
    </source>
</evidence>
<keyword evidence="1" id="KW-1133">Transmembrane helix</keyword>
<protein>
    <recommendedName>
        <fullName evidence="2">WW domain-containing protein</fullName>
    </recommendedName>
</protein>
<dbReference type="SUPFAM" id="SSF51045">
    <property type="entry name" value="WW domain"/>
    <property type="match status" value="1"/>
</dbReference>
<keyword evidence="4" id="KW-1185">Reference proteome</keyword>
<accession>A0A0C3L9L7</accession>
<dbReference type="Gene3D" id="2.20.70.10">
    <property type="match status" value="1"/>
</dbReference>
<dbReference type="STRING" id="1051891.A0A0C3L9L7"/>
<keyword evidence="1" id="KW-0812">Transmembrane</keyword>
<proteinExistence type="predicted"/>
<dbReference type="AlphaFoldDB" id="A0A0C3L9L7"/>
<dbReference type="InterPro" id="IPR001202">
    <property type="entry name" value="WW_dom"/>
</dbReference>
<dbReference type="InterPro" id="IPR036020">
    <property type="entry name" value="WW_dom_sf"/>
</dbReference>
<feature type="domain" description="WW" evidence="2">
    <location>
        <begin position="51"/>
        <end position="84"/>
    </location>
</feature>
<reference evidence="3 4" key="1">
    <citation type="submission" date="2014-04" db="EMBL/GenBank/DDBJ databases">
        <authorList>
            <consortium name="DOE Joint Genome Institute"/>
            <person name="Kuo A."/>
            <person name="Girlanda M."/>
            <person name="Perotto S."/>
            <person name="Kohler A."/>
            <person name="Nagy L.G."/>
            <person name="Floudas D."/>
            <person name="Copeland A."/>
            <person name="Barry K.W."/>
            <person name="Cichocki N."/>
            <person name="Veneault-Fourrey C."/>
            <person name="LaButti K."/>
            <person name="Lindquist E.A."/>
            <person name="Lipzen A."/>
            <person name="Lundell T."/>
            <person name="Morin E."/>
            <person name="Murat C."/>
            <person name="Sun H."/>
            <person name="Tunlid A."/>
            <person name="Henrissat B."/>
            <person name="Grigoriev I.V."/>
            <person name="Hibbett D.S."/>
            <person name="Martin F."/>
            <person name="Nordberg H.P."/>
            <person name="Cantor M.N."/>
            <person name="Hua S.X."/>
        </authorList>
    </citation>
    <scope>NUCLEOTIDE SEQUENCE [LARGE SCALE GENOMIC DNA]</scope>
    <source>
        <strain evidence="3 4">MUT 4182</strain>
    </source>
</reference>